<keyword evidence="3" id="KW-1185">Reference proteome</keyword>
<dbReference type="OrthoDB" id="387291at2157"/>
<proteinExistence type="predicted"/>
<reference evidence="2 3" key="1">
    <citation type="submission" date="2017-03" db="EMBL/GenBank/DDBJ databases">
        <title>Sulfur activation and transportation mechanism of thermophilic Archaea Acidianus manzaensis YN-25.</title>
        <authorList>
            <person name="Ma Y."/>
            <person name="Yang Y."/>
            <person name="Xia J."/>
        </authorList>
    </citation>
    <scope>NUCLEOTIDE SEQUENCE [LARGE SCALE GENOMIC DNA]</scope>
    <source>
        <strain evidence="2 3">YN-25</strain>
    </source>
</reference>
<feature type="transmembrane region" description="Helical" evidence="1">
    <location>
        <begin position="231"/>
        <end position="251"/>
    </location>
</feature>
<dbReference type="EMBL" id="CP020477">
    <property type="protein sequence ID" value="ARM75729.1"/>
    <property type="molecule type" value="Genomic_DNA"/>
</dbReference>
<feature type="transmembrane region" description="Helical" evidence="1">
    <location>
        <begin position="60"/>
        <end position="79"/>
    </location>
</feature>
<feature type="transmembrane region" description="Helical" evidence="1">
    <location>
        <begin position="85"/>
        <end position="103"/>
    </location>
</feature>
<gene>
    <name evidence="2" type="ORF">B6F84_06535</name>
</gene>
<keyword evidence="1" id="KW-1133">Transmembrane helix</keyword>
<feature type="transmembrane region" description="Helical" evidence="1">
    <location>
        <begin position="137"/>
        <end position="156"/>
    </location>
</feature>
<organism evidence="2 3">
    <name type="scientific">Acidianus manzaensis</name>
    <dbReference type="NCBI Taxonomy" id="282676"/>
    <lineage>
        <taxon>Archaea</taxon>
        <taxon>Thermoproteota</taxon>
        <taxon>Thermoprotei</taxon>
        <taxon>Sulfolobales</taxon>
        <taxon>Sulfolobaceae</taxon>
        <taxon>Acidianus</taxon>
    </lineage>
</organism>
<keyword evidence="1" id="KW-0812">Transmembrane</keyword>
<feature type="transmembrane region" description="Helical" evidence="1">
    <location>
        <begin position="115"/>
        <end position="131"/>
    </location>
</feature>
<dbReference type="STRING" id="282676.B6F84_06535"/>
<dbReference type="KEGG" id="aman:B6F84_06535"/>
<feature type="transmembrane region" description="Helical" evidence="1">
    <location>
        <begin position="209"/>
        <end position="225"/>
    </location>
</feature>
<protein>
    <submittedName>
        <fullName evidence="2">Uncharacterized protein</fullName>
    </submittedName>
</protein>
<dbReference type="RefSeq" id="WP_148691506.1">
    <property type="nucleotide sequence ID" value="NZ_CP020477.1"/>
</dbReference>
<name>A0A1W6JZN7_9CREN</name>
<evidence type="ECO:0000313" key="2">
    <source>
        <dbReference type="EMBL" id="ARM75729.1"/>
    </source>
</evidence>
<dbReference type="AlphaFoldDB" id="A0A1W6JZN7"/>
<accession>A0A1W6JZN7</accession>
<sequence length="273" mass="31788">MLSHLIKVKEYLSSNDVQNIYDLEIKAIKDNYNSHNKLIKIIKKNSKDNIIYLKKLIDKLITLSIINTIALIGAIIYTILYNSSLPLFTDIIINIASILSIAYKDFNKIKFSTNFTYFIVLLPFMIPFLPIDLSILYKIVIALGVSQLIILKFNLYSDNYYQKIIKSKNKIDKELKSIFMYNTTFAKDLLRLNKTYYYKIMQIKDSTKILKIINIILPIIIYPSIRFMPMHIIPLFFISSILISMIITKAYSLSLINPKTIIYYCVISVIFSL</sequence>
<keyword evidence="1" id="KW-0472">Membrane</keyword>
<evidence type="ECO:0000313" key="3">
    <source>
        <dbReference type="Proteomes" id="UP000193404"/>
    </source>
</evidence>
<dbReference type="Proteomes" id="UP000193404">
    <property type="component" value="Chromosome"/>
</dbReference>
<evidence type="ECO:0000256" key="1">
    <source>
        <dbReference type="SAM" id="Phobius"/>
    </source>
</evidence>
<dbReference type="GeneID" id="41590561"/>